<evidence type="ECO:0000313" key="2">
    <source>
        <dbReference type="Proteomes" id="UP000245820"/>
    </source>
</evidence>
<dbReference type="GO" id="GO:0030254">
    <property type="term" value="P:protein secretion by the type III secretion system"/>
    <property type="evidence" value="ECO:0007669"/>
    <property type="project" value="InterPro"/>
</dbReference>
<dbReference type="EMBL" id="CP029343">
    <property type="protein sequence ID" value="AWL07599.1"/>
    <property type="molecule type" value="Genomic_DNA"/>
</dbReference>
<proteinExistence type="predicted"/>
<sequence length="132" mass="14053">MPVDPTGTTSRLHETAPVRIDPVVVDDGDAAAFRAAMAQHARAAGVAPDLGNASGRVALGEQIMGRASTLAEEIQGDQQYVSKLLETATRSGDSMHLMKAMMAMHDYQTRVQFVSKVVSKAATSVDQLTKLQ</sequence>
<evidence type="ECO:0000313" key="1">
    <source>
        <dbReference type="EMBL" id="AWL07599.1"/>
    </source>
</evidence>
<dbReference type="Proteomes" id="UP000245820">
    <property type="component" value="Chromosome"/>
</dbReference>
<protein>
    <submittedName>
        <fullName evidence="1">Type III secretion protein</fullName>
    </submittedName>
</protein>
<accession>A0A2S2DRE1</accession>
<dbReference type="InterPro" id="IPR012670">
    <property type="entry name" value="T3SS_YscI/HrpB"/>
</dbReference>
<dbReference type="OrthoDB" id="8759767at2"/>
<name>A0A2S2DRE1_9BURK</name>
<dbReference type="KEGG" id="mtim:DIR46_03185"/>
<dbReference type="Pfam" id="PF17001">
    <property type="entry name" value="T3SS_basalb_I"/>
    <property type="match status" value="1"/>
</dbReference>
<keyword evidence="2" id="KW-1185">Reference proteome</keyword>
<dbReference type="AlphaFoldDB" id="A0A2S2DRE1"/>
<reference evidence="1 2" key="1">
    <citation type="submission" date="2018-05" db="EMBL/GenBank/DDBJ databases">
        <title>Complete genome sequence of Massilia oculi sp. nov. CCUG 43427T (=DSM 26321T), the type strain of M. oculi, and comparison with genome sequences of other Massilia strains.</title>
        <authorList>
            <person name="Zhu B."/>
        </authorList>
    </citation>
    <scope>NUCLEOTIDE SEQUENCE [LARGE SCALE GENOMIC DNA]</scope>
    <source>
        <strain evidence="1 2">CCUG 43427</strain>
    </source>
</reference>
<gene>
    <name evidence="1" type="ORF">DIR46_03185</name>
</gene>
<organism evidence="1 2">
    <name type="scientific">Massilia oculi</name>
    <dbReference type="NCBI Taxonomy" id="945844"/>
    <lineage>
        <taxon>Bacteria</taxon>
        <taxon>Pseudomonadati</taxon>
        <taxon>Pseudomonadota</taxon>
        <taxon>Betaproteobacteria</taxon>
        <taxon>Burkholderiales</taxon>
        <taxon>Oxalobacteraceae</taxon>
        <taxon>Telluria group</taxon>
        <taxon>Massilia</taxon>
    </lineage>
</organism>